<keyword evidence="1" id="KW-0539">Nucleus</keyword>
<comment type="similarity">
    <text evidence="4">Belongs to the acylphosphatase family.</text>
</comment>
<feature type="compositionally biased region" description="Polar residues" evidence="5">
    <location>
        <begin position="492"/>
        <end position="533"/>
    </location>
</feature>
<dbReference type="GO" id="GO:0006357">
    <property type="term" value="P:regulation of transcription by RNA polymerase II"/>
    <property type="evidence" value="ECO:0007669"/>
    <property type="project" value="TreeGrafter"/>
</dbReference>
<feature type="compositionally biased region" description="Polar residues" evidence="5">
    <location>
        <begin position="374"/>
        <end position="383"/>
    </location>
</feature>
<dbReference type="GO" id="GO:0048468">
    <property type="term" value="P:cell development"/>
    <property type="evidence" value="ECO:0007669"/>
    <property type="project" value="UniProtKB-ARBA"/>
</dbReference>
<dbReference type="InterPro" id="IPR017968">
    <property type="entry name" value="Acylphosphatase_CS"/>
</dbReference>
<keyword evidence="2" id="KW-0479">Metal-binding</keyword>
<dbReference type="CDD" id="cd18315">
    <property type="entry name" value="BTB_POZ_BAB-like"/>
    <property type="match status" value="1"/>
</dbReference>
<dbReference type="SUPFAM" id="SSF54975">
    <property type="entry name" value="Acylphosphatase/BLUF domain-like"/>
    <property type="match status" value="1"/>
</dbReference>
<dbReference type="Proteomes" id="UP000675881">
    <property type="component" value="Chromosome 5"/>
</dbReference>
<accession>A0A7R8H9V8</accession>
<feature type="compositionally biased region" description="Polar residues" evidence="5">
    <location>
        <begin position="570"/>
        <end position="579"/>
    </location>
</feature>
<dbReference type="InterPro" id="IPR013087">
    <property type="entry name" value="Znf_C2H2_type"/>
</dbReference>
<feature type="compositionally biased region" description="Polar residues" evidence="5">
    <location>
        <begin position="352"/>
        <end position="362"/>
    </location>
</feature>
<evidence type="ECO:0000256" key="5">
    <source>
        <dbReference type="SAM" id="MobiDB-lite"/>
    </source>
</evidence>
<name>A0A7R8H9V8_LEPSM</name>
<proteinExistence type="inferred from homology"/>
<protein>
    <submittedName>
        <fullName evidence="6">(salmon louse) hypothetical protein</fullName>
    </submittedName>
</protein>
<evidence type="ECO:0000256" key="3">
    <source>
        <dbReference type="PROSITE-ProRule" id="PRU00520"/>
    </source>
</evidence>
<feature type="compositionally biased region" description="Low complexity" evidence="5">
    <location>
        <begin position="393"/>
        <end position="407"/>
    </location>
</feature>
<dbReference type="Gene3D" id="3.30.710.10">
    <property type="entry name" value="Potassium Channel Kv1.1, Chain A"/>
    <property type="match status" value="1"/>
</dbReference>
<evidence type="ECO:0000256" key="4">
    <source>
        <dbReference type="RuleBase" id="RU004168"/>
    </source>
</evidence>
<dbReference type="PROSITE" id="PS50157">
    <property type="entry name" value="ZINC_FINGER_C2H2_2"/>
    <property type="match status" value="1"/>
</dbReference>
<feature type="compositionally biased region" description="Basic and acidic residues" evidence="5">
    <location>
        <begin position="581"/>
        <end position="592"/>
    </location>
</feature>
<evidence type="ECO:0000256" key="2">
    <source>
        <dbReference type="PROSITE-ProRule" id="PRU00042"/>
    </source>
</evidence>
<dbReference type="SMART" id="SM00225">
    <property type="entry name" value="BTB"/>
    <property type="match status" value="1"/>
</dbReference>
<keyword evidence="7" id="KW-1185">Reference proteome</keyword>
<dbReference type="PANTHER" id="PTHR23110:SF99">
    <property type="entry name" value="BROAD-COMPLEX CORE PROTEIN ISOFORM 6"/>
    <property type="match status" value="1"/>
</dbReference>
<dbReference type="OrthoDB" id="1925334at2759"/>
<evidence type="ECO:0000313" key="6">
    <source>
        <dbReference type="EMBL" id="CAF2960696.1"/>
    </source>
</evidence>
<sequence>MAAASSSLLLQLEFEVFGKVQGVFFRKVSEFFSVEEWVGLSFSVAMSVSGTQESYKLRWGEFHGNLISSLEELRGAEDLVDVTLIVDEDRAVSAHKVILSASSPYFRKIFKRNQKPNLELMLPQHARLEDVVSLLEFMYTGEVSVNKDEMDSFMALAKLLKVKGLTQDYDSNERPPPSKIPKFPPEIQSNRQRGMVAPMVNKRPRTKQEGNSSFRGIEDEIHNDHQSSMDGGQNEYYEDFNSSRDEFYPEESKLVHRPNATGTQLICVICPNCRCKCQNVQALKDHMANSCNASSTQSSVPFNSTSDSNNVDYQNENVICNICDKTFKNHKSMLAHRKRLHKVGVADEPTANMNTELVSMNPSMVKKRGRPSKKTQPVPSVNDESLEEETDYSESVSPQSVVSQSSSKMLVGETSIIRPVVQVSPAPRPQGSHTTQAHLTKDPSKISEDNVLVRQNSPRGDNMQNTINSPLHQIQQVRPPLHSVGIPRGPQRLNNPSNFRKNPQHPNARNRQVGGQISITSSDNDPPGASTNMGVPIPNPNKLTITKLKGDNPIGSPLSIKEATQRRSQNEYNNQQQPTVEVKEEPTEHYGEDNSEQQFSNNSYDDTSQENYDEIAGDEEYTQKTANSLKVRGWIMNTEALTVLGVLEGEERSVMEMKSWLRTRGSPSSRIDKAEFKKEKKIEEYTFPETTFQIRR</sequence>
<dbReference type="PROSITE" id="PS50097">
    <property type="entry name" value="BTB"/>
    <property type="match status" value="1"/>
</dbReference>
<dbReference type="PROSITE" id="PS00150">
    <property type="entry name" value="ACYLPHOSPHATASE_1"/>
    <property type="match status" value="1"/>
</dbReference>
<dbReference type="GO" id="GO:0048513">
    <property type="term" value="P:animal organ development"/>
    <property type="evidence" value="ECO:0007669"/>
    <property type="project" value="UniProtKB-ARBA"/>
</dbReference>
<comment type="caution">
    <text evidence="3">Lacks conserved residue(s) required for the propagation of feature annotation.</text>
</comment>
<gene>
    <name evidence="6" type="ORF">LSAA_9887</name>
</gene>
<feature type="region of interest" description="Disordered" evidence="5">
    <location>
        <begin position="352"/>
        <end position="408"/>
    </location>
</feature>
<dbReference type="PROSITE" id="PS51160">
    <property type="entry name" value="ACYLPHOSPHATASE_3"/>
    <property type="match status" value="1"/>
</dbReference>
<dbReference type="Gene3D" id="3.30.70.100">
    <property type="match status" value="1"/>
</dbReference>
<dbReference type="PANTHER" id="PTHR23110">
    <property type="entry name" value="BTB DOMAIN TRANSCRIPTION FACTOR"/>
    <property type="match status" value="1"/>
</dbReference>
<dbReference type="EMBL" id="HG994584">
    <property type="protein sequence ID" value="CAF2960696.1"/>
    <property type="molecule type" value="Genomic_DNA"/>
</dbReference>
<organism evidence="6 7">
    <name type="scientific">Lepeophtheirus salmonis</name>
    <name type="common">Salmon louse</name>
    <name type="synonym">Caligus salmonis</name>
    <dbReference type="NCBI Taxonomy" id="72036"/>
    <lineage>
        <taxon>Eukaryota</taxon>
        <taxon>Metazoa</taxon>
        <taxon>Ecdysozoa</taxon>
        <taxon>Arthropoda</taxon>
        <taxon>Crustacea</taxon>
        <taxon>Multicrustacea</taxon>
        <taxon>Hexanauplia</taxon>
        <taxon>Copepoda</taxon>
        <taxon>Siphonostomatoida</taxon>
        <taxon>Caligidae</taxon>
        <taxon>Lepeophtheirus</taxon>
    </lineage>
</organism>
<dbReference type="InterPro" id="IPR000210">
    <property type="entry name" value="BTB/POZ_dom"/>
</dbReference>
<keyword evidence="2" id="KW-0863">Zinc-finger</keyword>
<feature type="compositionally biased region" description="Polar residues" evidence="5">
    <location>
        <begin position="596"/>
        <end position="606"/>
    </location>
</feature>
<dbReference type="SUPFAM" id="SSF54695">
    <property type="entry name" value="POZ domain"/>
    <property type="match status" value="1"/>
</dbReference>
<dbReference type="Pfam" id="PF00651">
    <property type="entry name" value="BTB"/>
    <property type="match status" value="1"/>
</dbReference>
<evidence type="ECO:0000256" key="1">
    <source>
        <dbReference type="ARBA" id="ARBA00023242"/>
    </source>
</evidence>
<dbReference type="InterPro" id="IPR001792">
    <property type="entry name" value="Acylphosphatase-like_dom"/>
</dbReference>
<dbReference type="AlphaFoldDB" id="A0A7R8H9V8"/>
<keyword evidence="2" id="KW-0862">Zinc</keyword>
<feature type="region of interest" description="Disordered" evidence="5">
    <location>
        <begin position="481"/>
        <end position="609"/>
    </location>
</feature>
<dbReference type="SMART" id="SM00355">
    <property type="entry name" value="ZnF_C2H2"/>
    <property type="match status" value="2"/>
</dbReference>
<dbReference type="GO" id="GO:0008270">
    <property type="term" value="F:zinc ion binding"/>
    <property type="evidence" value="ECO:0007669"/>
    <property type="project" value="UniProtKB-KW"/>
</dbReference>
<dbReference type="InterPro" id="IPR051095">
    <property type="entry name" value="Dros_DevTransReg"/>
</dbReference>
<dbReference type="GO" id="GO:0003006">
    <property type="term" value="P:developmental process involved in reproduction"/>
    <property type="evidence" value="ECO:0007669"/>
    <property type="project" value="UniProtKB-ARBA"/>
</dbReference>
<dbReference type="GO" id="GO:0005634">
    <property type="term" value="C:nucleus"/>
    <property type="evidence" value="ECO:0007669"/>
    <property type="project" value="TreeGrafter"/>
</dbReference>
<dbReference type="Pfam" id="PF00708">
    <property type="entry name" value="Acylphosphatase"/>
    <property type="match status" value="1"/>
</dbReference>
<dbReference type="InterPro" id="IPR011333">
    <property type="entry name" value="SKP1/BTB/POZ_sf"/>
</dbReference>
<reference evidence="6" key="1">
    <citation type="submission" date="2021-02" db="EMBL/GenBank/DDBJ databases">
        <authorList>
            <person name="Bekaert M."/>
        </authorList>
    </citation>
    <scope>NUCLEOTIDE SEQUENCE</scope>
    <source>
        <strain evidence="6">IoA-00</strain>
    </source>
</reference>
<dbReference type="PROSITE" id="PS00028">
    <property type="entry name" value="ZINC_FINGER_C2H2_1"/>
    <property type="match status" value="1"/>
</dbReference>
<evidence type="ECO:0000313" key="7">
    <source>
        <dbReference type="Proteomes" id="UP000675881"/>
    </source>
</evidence>
<feature type="region of interest" description="Disordered" evidence="5">
    <location>
        <begin position="424"/>
        <end position="445"/>
    </location>
</feature>
<dbReference type="InterPro" id="IPR036046">
    <property type="entry name" value="Acylphosphatase-like_dom_sf"/>
</dbReference>